<comment type="caution">
    <text evidence="2">The sequence shown here is derived from an EMBL/GenBank/DDBJ whole genome shotgun (WGS) entry which is preliminary data.</text>
</comment>
<evidence type="ECO:0000256" key="1">
    <source>
        <dbReference type="SAM" id="SignalP"/>
    </source>
</evidence>
<dbReference type="AlphaFoldDB" id="A0A6N7EVH3"/>
<reference evidence="2 3" key="1">
    <citation type="submission" date="2019-10" db="EMBL/GenBank/DDBJ databases">
        <title>Cardiobacteriales fam. a chemoheterotrophic member of the order Cardiobacteriales, and proposal of Cardiobacteriales fam. nov.</title>
        <authorList>
            <person name="Wang C."/>
        </authorList>
    </citation>
    <scope>NUCLEOTIDE SEQUENCE [LARGE SCALE GENOMIC DNA]</scope>
    <source>
        <strain evidence="2 3">ML27</strain>
    </source>
</reference>
<organism evidence="2 3">
    <name type="scientific">Ostreibacterium oceani</name>
    <dbReference type="NCBI Taxonomy" id="2654998"/>
    <lineage>
        <taxon>Bacteria</taxon>
        <taxon>Pseudomonadati</taxon>
        <taxon>Pseudomonadota</taxon>
        <taxon>Gammaproteobacteria</taxon>
        <taxon>Cardiobacteriales</taxon>
        <taxon>Ostreibacteriaceae</taxon>
        <taxon>Ostreibacterium</taxon>
    </lineage>
</organism>
<name>A0A6N7EVH3_9GAMM</name>
<protein>
    <submittedName>
        <fullName evidence="2">Uncharacterized protein</fullName>
    </submittedName>
</protein>
<feature type="chain" id="PRO_5027044516" evidence="1">
    <location>
        <begin position="37"/>
        <end position="132"/>
    </location>
</feature>
<dbReference type="InParanoid" id="A0A6N7EVH3"/>
<feature type="signal peptide" evidence="1">
    <location>
        <begin position="1"/>
        <end position="36"/>
    </location>
</feature>
<proteinExistence type="predicted"/>
<accession>A0A6N7EVH3</accession>
<sequence>MITLKKRLPLMRMASRRFLSSTLLVTLLSVALPSTANENNHCGQAMTIFFGNGVWNSREDAYDSLDTVRNVYKDALAEDYPDIAFDFELAYNHNQGTVADLWEVLLQKIIEDPRVEIGKMTAEQYVNYYIST</sequence>
<evidence type="ECO:0000313" key="3">
    <source>
        <dbReference type="Proteomes" id="UP000471298"/>
    </source>
</evidence>
<keyword evidence="1" id="KW-0732">Signal</keyword>
<keyword evidence="3" id="KW-1185">Reference proteome</keyword>
<evidence type="ECO:0000313" key="2">
    <source>
        <dbReference type="EMBL" id="MPV85429.1"/>
    </source>
</evidence>
<gene>
    <name evidence="2" type="ORF">GCU85_01605</name>
</gene>
<dbReference type="Proteomes" id="UP000471298">
    <property type="component" value="Unassembled WGS sequence"/>
</dbReference>
<dbReference type="RefSeq" id="WP_152808680.1">
    <property type="nucleotide sequence ID" value="NZ_WHNW01000002.1"/>
</dbReference>
<dbReference type="EMBL" id="WHNW01000002">
    <property type="protein sequence ID" value="MPV85429.1"/>
    <property type="molecule type" value="Genomic_DNA"/>
</dbReference>